<comment type="caution">
    <text evidence="1">The sequence shown here is derived from an EMBL/GenBank/DDBJ whole genome shotgun (WGS) entry which is preliminary data.</text>
</comment>
<gene>
    <name evidence="1" type="ORF">VNO77_19934</name>
</gene>
<sequence>MVYKEKCSVKSRGAFVIFQLLAFSLDFQFSGKRGEKKLETSRGSIGACRPADEGRERTHNIIQGIGLLCSKLDPNKPVPYDIGINWFWFCIQRSYCVVKSDSNAGVHTSWGCSSDYQWVAGLPSINGSCGPQEPRVGLLSCSMESNPRPFSIGKAATSPMGLLGAVAENRDLRIKVCNHAYLYRSCKLTHSESR</sequence>
<dbReference type="AlphaFoldDB" id="A0AAN9LSH2"/>
<name>A0AAN9LSH2_CANGL</name>
<dbReference type="Proteomes" id="UP001367508">
    <property type="component" value="Unassembled WGS sequence"/>
</dbReference>
<evidence type="ECO:0000313" key="2">
    <source>
        <dbReference type="Proteomes" id="UP001367508"/>
    </source>
</evidence>
<dbReference type="EMBL" id="JAYMYQ010000004">
    <property type="protein sequence ID" value="KAK7339277.1"/>
    <property type="molecule type" value="Genomic_DNA"/>
</dbReference>
<keyword evidence="2" id="KW-1185">Reference proteome</keyword>
<accession>A0AAN9LSH2</accession>
<proteinExistence type="predicted"/>
<organism evidence="1 2">
    <name type="scientific">Canavalia gladiata</name>
    <name type="common">Sword bean</name>
    <name type="synonym">Dolichos gladiatus</name>
    <dbReference type="NCBI Taxonomy" id="3824"/>
    <lineage>
        <taxon>Eukaryota</taxon>
        <taxon>Viridiplantae</taxon>
        <taxon>Streptophyta</taxon>
        <taxon>Embryophyta</taxon>
        <taxon>Tracheophyta</taxon>
        <taxon>Spermatophyta</taxon>
        <taxon>Magnoliopsida</taxon>
        <taxon>eudicotyledons</taxon>
        <taxon>Gunneridae</taxon>
        <taxon>Pentapetalae</taxon>
        <taxon>rosids</taxon>
        <taxon>fabids</taxon>
        <taxon>Fabales</taxon>
        <taxon>Fabaceae</taxon>
        <taxon>Papilionoideae</taxon>
        <taxon>50 kb inversion clade</taxon>
        <taxon>NPAAA clade</taxon>
        <taxon>indigoferoid/millettioid clade</taxon>
        <taxon>Phaseoleae</taxon>
        <taxon>Canavalia</taxon>
    </lineage>
</organism>
<evidence type="ECO:0000313" key="1">
    <source>
        <dbReference type="EMBL" id="KAK7339277.1"/>
    </source>
</evidence>
<protein>
    <submittedName>
        <fullName evidence="1">Uncharacterized protein</fullName>
    </submittedName>
</protein>
<reference evidence="1 2" key="1">
    <citation type="submission" date="2024-01" db="EMBL/GenBank/DDBJ databases">
        <title>The genomes of 5 underutilized Papilionoideae crops provide insights into root nodulation and disease resistanc.</title>
        <authorList>
            <person name="Jiang F."/>
        </authorList>
    </citation>
    <scope>NUCLEOTIDE SEQUENCE [LARGE SCALE GENOMIC DNA]</scope>
    <source>
        <strain evidence="1">LVBAO_FW01</strain>
        <tissue evidence="1">Leaves</tissue>
    </source>
</reference>